<name>A0A9D4GGT8_DREPO</name>
<reference evidence="2" key="1">
    <citation type="journal article" date="2019" name="bioRxiv">
        <title>The Genome of the Zebra Mussel, Dreissena polymorpha: A Resource for Invasive Species Research.</title>
        <authorList>
            <person name="McCartney M.A."/>
            <person name="Auch B."/>
            <person name="Kono T."/>
            <person name="Mallez S."/>
            <person name="Zhang Y."/>
            <person name="Obille A."/>
            <person name="Becker A."/>
            <person name="Abrahante J.E."/>
            <person name="Garbe J."/>
            <person name="Badalamenti J.P."/>
            <person name="Herman A."/>
            <person name="Mangelson H."/>
            <person name="Liachko I."/>
            <person name="Sullivan S."/>
            <person name="Sone E.D."/>
            <person name="Koren S."/>
            <person name="Silverstein K.A.T."/>
            <person name="Beckman K.B."/>
            <person name="Gohl D.M."/>
        </authorList>
    </citation>
    <scope>NUCLEOTIDE SEQUENCE</scope>
    <source>
        <strain evidence="2">Duluth1</strain>
        <tissue evidence="2">Whole animal</tissue>
    </source>
</reference>
<organism evidence="2 3">
    <name type="scientific">Dreissena polymorpha</name>
    <name type="common">Zebra mussel</name>
    <name type="synonym">Mytilus polymorpha</name>
    <dbReference type="NCBI Taxonomy" id="45954"/>
    <lineage>
        <taxon>Eukaryota</taxon>
        <taxon>Metazoa</taxon>
        <taxon>Spiralia</taxon>
        <taxon>Lophotrochozoa</taxon>
        <taxon>Mollusca</taxon>
        <taxon>Bivalvia</taxon>
        <taxon>Autobranchia</taxon>
        <taxon>Heteroconchia</taxon>
        <taxon>Euheterodonta</taxon>
        <taxon>Imparidentia</taxon>
        <taxon>Neoheterodontei</taxon>
        <taxon>Myida</taxon>
        <taxon>Dreissenoidea</taxon>
        <taxon>Dreissenidae</taxon>
        <taxon>Dreissena</taxon>
    </lineage>
</organism>
<comment type="caution">
    <text evidence="2">The sequence shown here is derived from an EMBL/GenBank/DDBJ whole genome shotgun (WGS) entry which is preliminary data.</text>
</comment>
<feature type="compositionally biased region" description="Basic residues" evidence="1">
    <location>
        <begin position="1"/>
        <end position="15"/>
    </location>
</feature>
<keyword evidence="3" id="KW-1185">Reference proteome</keyword>
<gene>
    <name evidence="2" type="ORF">DPMN_118050</name>
</gene>
<dbReference type="Proteomes" id="UP000828390">
    <property type="component" value="Unassembled WGS sequence"/>
</dbReference>
<protein>
    <submittedName>
        <fullName evidence="2">Uncharacterized protein</fullName>
    </submittedName>
</protein>
<reference evidence="2" key="2">
    <citation type="submission" date="2020-11" db="EMBL/GenBank/DDBJ databases">
        <authorList>
            <person name="McCartney M.A."/>
            <person name="Auch B."/>
            <person name="Kono T."/>
            <person name="Mallez S."/>
            <person name="Becker A."/>
            <person name="Gohl D.M."/>
            <person name="Silverstein K.A.T."/>
            <person name="Koren S."/>
            <person name="Bechman K.B."/>
            <person name="Herman A."/>
            <person name="Abrahante J.E."/>
            <person name="Garbe J."/>
        </authorList>
    </citation>
    <scope>NUCLEOTIDE SEQUENCE</scope>
    <source>
        <strain evidence="2">Duluth1</strain>
        <tissue evidence="2">Whole animal</tissue>
    </source>
</reference>
<proteinExistence type="predicted"/>
<dbReference type="EMBL" id="JAIWYP010000005">
    <property type="protein sequence ID" value="KAH3816533.1"/>
    <property type="molecule type" value="Genomic_DNA"/>
</dbReference>
<feature type="region of interest" description="Disordered" evidence="1">
    <location>
        <begin position="1"/>
        <end position="34"/>
    </location>
</feature>
<evidence type="ECO:0000313" key="3">
    <source>
        <dbReference type="Proteomes" id="UP000828390"/>
    </source>
</evidence>
<accession>A0A9D4GGT8</accession>
<feature type="compositionally biased region" description="Basic and acidic residues" evidence="1">
    <location>
        <begin position="16"/>
        <end position="25"/>
    </location>
</feature>
<evidence type="ECO:0000256" key="1">
    <source>
        <dbReference type="SAM" id="MobiDB-lite"/>
    </source>
</evidence>
<sequence length="160" mass="17828">MGRGKKHRDRQKRKKSSESDSENRSSKQFKYGGPLTSDILGEVHSVLYESYIESYIDSDSDSEYSECEDTVFDHIATVQQPGSKSPTEDADVTNMAGVHSVSLGKISHQPHVMTEKEQLSFLVSTVTMIKEGQDSMKALFEAKLGNLKSELITNINSKVH</sequence>
<dbReference type="AlphaFoldDB" id="A0A9D4GGT8"/>
<evidence type="ECO:0000313" key="2">
    <source>
        <dbReference type="EMBL" id="KAH3816533.1"/>
    </source>
</evidence>